<evidence type="ECO:0000256" key="1">
    <source>
        <dbReference type="SAM" id="Phobius"/>
    </source>
</evidence>
<evidence type="ECO:0000313" key="3">
    <source>
        <dbReference type="Proteomes" id="UP000199051"/>
    </source>
</evidence>
<protein>
    <submittedName>
        <fullName evidence="2">Uncharacterized membrane protein</fullName>
    </submittedName>
</protein>
<dbReference type="Proteomes" id="UP000199051">
    <property type="component" value="Unassembled WGS sequence"/>
</dbReference>
<dbReference type="EMBL" id="FOGI01000011">
    <property type="protein sequence ID" value="SES35796.1"/>
    <property type="molecule type" value="Genomic_DNA"/>
</dbReference>
<dbReference type="STRING" id="155974.SAMN04487818_11148"/>
<sequence length="159" mass="17205">MHGLFRAALAVKAVDGGAQLLGGLVLAIIPTTVLTGLANDLLTRDLVGNHDGTLAHHLANAIRDFGNPSTRVFAVVFLLLHGMVKLGLVAALYRQIRPAYPIAALILTAFVVYELIRAVHTGSIALPFFAALDLITIALVLREYRDLRKRSPQRNPPTR</sequence>
<dbReference type="RefSeq" id="WP_092783188.1">
    <property type="nucleotide sequence ID" value="NZ_FOGI01000011.1"/>
</dbReference>
<keyword evidence="1" id="KW-1133">Transmembrane helix</keyword>
<dbReference type="AlphaFoldDB" id="A0A1H9WPE6"/>
<proteinExistence type="predicted"/>
<feature type="transmembrane region" description="Helical" evidence="1">
    <location>
        <begin position="20"/>
        <end position="38"/>
    </location>
</feature>
<evidence type="ECO:0000313" key="2">
    <source>
        <dbReference type="EMBL" id="SES35796.1"/>
    </source>
</evidence>
<keyword evidence="1" id="KW-0812">Transmembrane</keyword>
<feature type="transmembrane region" description="Helical" evidence="1">
    <location>
        <begin position="72"/>
        <end position="92"/>
    </location>
</feature>
<dbReference type="InterPro" id="IPR021125">
    <property type="entry name" value="DUF2127"/>
</dbReference>
<keyword evidence="3" id="KW-1185">Reference proteome</keyword>
<reference evidence="3" key="1">
    <citation type="submission" date="2016-10" db="EMBL/GenBank/DDBJ databases">
        <authorList>
            <person name="Varghese N."/>
            <person name="Submissions S."/>
        </authorList>
    </citation>
    <scope>NUCLEOTIDE SEQUENCE [LARGE SCALE GENOMIC DNA]</scope>
    <source>
        <strain evidence="3">DSM 44260</strain>
    </source>
</reference>
<name>A0A1H9WPE6_9PSEU</name>
<dbReference type="Pfam" id="PF09900">
    <property type="entry name" value="DUF2127"/>
    <property type="match status" value="1"/>
</dbReference>
<feature type="transmembrane region" description="Helical" evidence="1">
    <location>
        <begin position="122"/>
        <end position="141"/>
    </location>
</feature>
<organism evidence="2 3">
    <name type="scientific">Actinokineospora terrae</name>
    <dbReference type="NCBI Taxonomy" id="155974"/>
    <lineage>
        <taxon>Bacteria</taxon>
        <taxon>Bacillati</taxon>
        <taxon>Actinomycetota</taxon>
        <taxon>Actinomycetes</taxon>
        <taxon>Pseudonocardiales</taxon>
        <taxon>Pseudonocardiaceae</taxon>
        <taxon>Actinokineospora</taxon>
    </lineage>
</organism>
<accession>A0A1H9WPE6</accession>
<feature type="transmembrane region" description="Helical" evidence="1">
    <location>
        <begin position="99"/>
        <end position="116"/>
    </location>
</feature>
<gene>
    <name evidence="2" type="ORF">SAMN04487818_11148</name>
</gene>
<keyword evidence="1" id="KW-0472">Membrane</keyword>